<accession>A0A2A6C5L3</accession>
<dbReference type="InterPro" id="IPR056709">
    <property type="entry name" value="DUF7807"/>
</dbReference>
<dbReference type="PANTHER" id="PTHR34851:SF5">
    <property type="entry name" value="MARVEL DOMAIN-CONTAINING PROTEIN"/>
    <property type="match status" value="1"/>
</dbReference>
<dbReference type="AlphaFoldDB" id="A0A2A6C5L3"/>
<reference evidence="2" key="1">
    <citation type="journal article" date="2008" name="Nat. Genet.">
        <title>The Pristionchus pacificus genome provides a unique perspective on nematode lifestyle and parasitism.</title>
        <authorList>
            <person name="Dieterich C."/>
            <person name="Clifton S.W."/>
            <person name="Schuster L.N."/>
            <person name="Chinwalla A."/>
            <person name="Delehaunty K."/>
            <person name="Dinkelacker I."/>
            <person name="Fulton L."/>
            <person name="Fulton R."/>
            <person name="Godfrey J."/>
            <person name="Minx P."/>
            <person name="Mitreva M."/>
            <person name="Roeseler W."/>
            <person name="Tian H."/>
            <person name="Witte H."/>
            <person name="Yang S.P."/>
            <person name="Wilson R.K."/>
            <person name="Sommer R.J."/>
        </authorList>
    </citation>
    <scope>NUCLEOTIDE SEQUENCE [LARGE SCALE GENOMIC DNA]</scope>
    <source>
        <strain evidence="2">PS312</strain>
    </source>
</reference>
<dbReference type="Proteomes" id="UP000005239">
    <property type="component" value="Unassembled WGS sequence"/>
</dbReference>
<dbReference type="PANTHER" id="PTHR34851">
    <property type="entry name" value="PROTEIN CBG05235-RELATED"/>
    <property type="match status" value="1"/>
</dbReference>
<accession>A0A8R1U8F9</accession>
<keyword evidence="2" id="KW-1185">Reference proteome</keyword>
<dbReference type="Pfam" id="PF25093">
    <property type="entry name" value="DUF7807"/>
    <property type="match status" value="1"/>
</dbReference>
<proteinExistence type="predicted"/>
<protein>
    <submittedName>
        <fullName evidence="1">Uncharacterized protein</fullName>
    </submittedName>
</protein>
<reference evidence="1" key="2">
    <citation type="submission" date="2022-06" db="UniProtKB">
        <authorList>
            <consortium name="EnsemblMetazoa"/>
        </authorList>
    </citation>
    <scope>IDENTIFICATION</scope>
    <source>
        <strain evidence="1">PS312</strain>
    </source>
</reference>
<sequence>MGIMVCFMEKLIQTRALAIAAVVMTTYNVYDAIRYRQPTVVIVLWSLFYVFVILAGIFAWVAISRNKPFLFFPIFCSMLLTLVLYSGLLVLAMIALISPDSFYGQYITDNHTDRGASDVSRSDEAYDYAITSLITSAVMVGICIWGIFVNIKSYRAIRERASNGLPFEPESTEQTVKDFHHR</sequence>
<gene>
    <name evidence="1" type="primary">WBGene00098363</name>
</gene>
<evidence type="ECO:0000313" key="2">
    <source>
        <dbReference type="Proteomes" id="UP000005239"/>
    </source>
</evidence>
<organism evidence="1 2">
    <name type="scientific">Pristionchus pacificus</name>
    <name type="common">Parasitic nematode worm</name>
    <dbReference type="NCBI Taxonomy" id="54126"/>
    <lineage>
        <taxon>Eukaryota</taxon>
        <taxon>Metazoa</taxon>
        <taxon>Ecdysozoa</taxon>
        <taxon>Nematoda</taxon>
        <taxon>Chromadorea</taxon>
        <taxon>Rhabditida</taxon>
        <taxon>Rhabditina</taxon>
        <taxon>Diplogasteromorpha</taxon>
        <taxon>Diplogasteroidea</taxon>
        <taxon>Neodiplogasteridae</taxon>
        <taxon>Pristionchus</taxon>
    </lineage>
</organism>
<evidence type="ECO:0000313" key="1">
    <source>
        <dbReference type="EnsemblMetazoa" id="PPA08809.1"/>
    </source>
</evidence>
<name>A0A2A6C5L3_PRIPA</name>
<dbReference type="EnsemblMetazoa" id="PPA08809.1">
    <property type="protein sequence ID" value="PPA08809.1"/>
    <property type="gene ID" value="WBGene00098363"/>
</dbReference>